<keyword evidence="7" id="KW-1185">Reference proteome</keyword>
<dbReference type="AlphaFoldDB" id="A0A1H4KWV2"/>
<comment type="catalytic activity">
    <reaction evidence="1">
        <text>D-fructose 6-phosphate + L-glutamine = D-glucosamine 6-phosphate + L-glutamate</text>
        <dbReference type="Rhea" id="RHEA:13237"/>
        <dbReference type="ChEBI" id="CHEBI:29985"/>
        <dbReference type="ChEBI" id="CHEBI:58359"/>
        <dbReference type="ChEBI" id="CHEBI:58725"/>
        <dbReference type="ChEBI" id="CHEBI:61527"/>
        <dbReference type="EC" id="2.6.1.16"/>
    </reaction>
</comment>
<dbReference type="RefSeq" id="WP_072946543.1">
    <property type="nucleotide sequence ID" value="NZ_FNSV01000005.1"/>
</dbReference>
<evidence type="ECO:0000256" key="4">
    <source>
        <dbReference type="ARBA" id="ARBA00022962"/>
    </source>
</evidence>
<dbReference type="PANTHER" id="PTHR10937">
    <property type="entry name" value="GLUCOSAMINE--FRUCTOSE-6-PHOSPHATE AMINOTRANSFERASE, ISOMERIZING"/>
    <property type="match status" value="1"/>
</dbReference>
<keyword evidence="4" id="KW-0315">Glutamine amidotransferase</keyword>
<protein>
    <recommendedName>
        <fullName evidence="2">glutamine--fructose-6-phosphate transaminase (isomerizing)</fullName>
        <ecNumber evidence="2">2.6.1.16</ecNumber>
    </recommendedName>
</protein>
<organism evidence="6 7">
    <name type="scientific">Rhodococcus koreensis</name>
    <dbReference type="NCBI Taxonomy" id="99653"/>
    <lineage>
        <taxon>Bacteria</taxon>
        <taxon>Bacillati</taxon>
        <taxon>Actinomycetota</taxon>
        <taxon>Actinomycetes</taxon>
        <taxon>Mycobacteriales</taxon>
        <taxon>Nocardiaceae</taxon>
        <taxon>Rhodococcus</taxon>
    </lineage>
</organism>
<dbReference type="EC" id="2.6.1.16" evidence="2"/>
<proteinExistence type="predicted"/>
<dbReference type="GO" id="GO:0004360">
    <property type="term" value="F:glutamine-fructose-6-phosphate transaminase (isomerizing) activity"/>
    <property type="evidence" value="ECO:0007669"/>
    <property type="project" value="UniProtKB-EC"/>
</dbReference>
<dbReference type="EMBL" id="FNSV01000005">
    <property type="protein sequence ID" value="SEB62696.1"/>
    <property type="molecule type" value="Genomic_DNA"/>
</dbReference>
<evidence type="ECO:0000313" key="6">
    <source>
        <dbReference type="EMBL" id="SEB62696.1"/>
    </source>
</evidence>
<dbReference type="InterPro" id="IPR017932">
    <property type="entry name" value="GATase_2_dom"/>
</dbReference>
<reference evidence="7" key="1">
    <citation type="submission" date="2016-10" db="EMBL/GenBank/DDBJ databases">
        <authorList>
            <person name="Varghese N."/>
            <person name="Submissions S."/>
        </authorList>
    </citation>
    <scope>NUCLEOTIDE SEQUENCE [LARGE SCALE GENOMIC DNA]</scope>
    <source>
        <strain evidence="7">DSM 44498</strain>
    </source>
</reference>
<dbReference type="Gene3D" id="3.60.20.10">
    <property type="entry name" value="Glutamine Phosphoribosylpyrophosphate, subunit 1, domain 1"/>
    <property type="match status" value="1"/>
</dbReference>
<name>A0A1H4KWV2_9NOCA</name>
<dbReference type="PROSITE" id="PS51278">
    <property type="entry name" value="GATASE_TYPE_2"/>
    <property type="match status" value="1"/>
</dbReference>
<evidence type="ECO:0000256" key="2">
    <source>
        <dbReference type="ARBA" id="ARBA00012916"/>
    </source>
</evidence>
<dbReference type="Proteomes" id="UP000183561">
    <property type="component" value="Unassembled WGS sequence"/>
</dbReference>
<dbReference type="CDD" id="cd01907">
    <property type="entry name" value="GlxB"/>
    <property type="match status" value="1"/>
</dbReference>
<evidence type="ECO:0000256" key="1">
    <source>
        <dbReference type="ARBA" id="ARBA00001031"/>
    </source>
</evidence>
<sequence>MCGIVGLHLRDATLYPQLGALLTDMLDAMCDRGPDSAGMAIYGDPTWSPAGEATVSLLDSPIPAGELADKVGAVLGVTVAGHDLDPTIVLHAPAAADAITAAVRAIAPAARIIGFGDDLTVLKGVGNPIDLANRFGLPSASGWQGVAHTRMATESAVTAEGSHPFSVGPDQCLVHNGSFSNHMSIKHQLERDGVVFDSANDTEVGARFVARQLAEGVDLEKALLMLNETFDGFYTLLVSTADSFAVVRDAISCKPAVIAETDQWVAMASVFRALANLPGVDNARIFEPEPEEVYVWHR</sequence>
<dbReference type="SUPFAM" id="SSF56235">
    <property type="entry name" value="N-terminal nucleophile aminohydrolases (Ntn hydrolases)"/>
    <property type="match status" value="1"/>
</dbReference>
<gene>
    <name evidence="6" type="ORF">SAMN04490239_0942</name>
</gene>
<dbReference type="OrthoDB" id="9763290at2"/>
<evidence type="ECO:0000313" key="7">
    <source>
        <dbReference type="Proteomes" id="UP000183561"/>
    </source>
</evidence>
<accession>A0A1H4KWV2</accession>
<keyword evidence="3" id="KW-0808">Transferase</keyword>
<dbReference type="InterPro" id="IPR029055">
    <property type="entry name" value="Ntn_hydrolases_N"/>
</dbReference>
<feature type="domain" description="Glutamine amidotransferase type-2" evidence="5">
    <location>
        <begin position="2"/>
        <end position="298"/>
    </location>
</feature>
<evidence type="ECO:0000259" key="5">
    <source>
        <dbReference type="PROSITE" id="PS51278"/>
    </source>
</evidence>
<evidence type="ECO:0000256" key="3">
    <source>
        <dbReference type="ARBA" id="ARBA00022679"/>
    </source>
</evidence>
<dbReference type="Pfam" id="PF13522">
    <property type="entry name" value="GATase_6"/>
    <property type="match status" value="1"/>
</dbReference>